<sequence length="83" mass="9554">MIKTTILGKITEADMVKEKVYAENINDGDFGLQGNYLVMVCGKTKSGVEIFDWQSRKIETYPKKKVKLTPMYAKLVYQVQKPY</sequence>
<reference evidence="1" key="1">
    <citation type="journal article" date="2015" name="Nature">
        <title>Complex archaea that bridge the gap between prokaryotes and eukaryotes.</title>
        <authorList>
            <person name="Spang A."/>
            <person name="Saw J.H."/>
            <person name="Jorgensen S.L."/>
            <person name="Zaremba-Niedzwiedzka K."/>
            <person name="Martijn J."/>
            <person name="Lind A.E."/>
            <person name="van Eijk R."/>
            <person name="Schleper C."/>
            <person name="Guy L."/>
            <person name="Ettema T.J."/>
        </authorList>
    </citation>
    <scope>NUCLEOTIDE SEQUENCE</scope>
</reference>
<organism evidence="1">
    <name type="scientific">marine sediment metagenome</name>
    <dbReference type="NCBI Taxonomy" id="412755"/>
    <lineage>
        <taxon>unclassified sequences</taxon>
        <taxon>metagenomes</taxon>
        <taxon>ecological metagenomes</taxon>
    </lineage>
</organism>
<accession>A0A0F9JUU9</accession>
<comment type="caution">
    <text evidence="1">The sequence shown here is derived from an EMBL/GenBank/DDBJ whole genome shotgun (WGS) entry which is preliminary data.</text>
</comment>
<dbReference type="AlphaFoldDB" id="A0A0F9JUU9"/>
<protein>
    <submittedName>
        <fullName evidence="1">Uncharacterized protein</fullName>
    </submittedName>
</protein>
<gene>
    <name evidence="1" type="ORF">LCGC14_1408930</name>
</gene>
<evidence type="ECO:0000313" key="1">
    <source>
        <dbReference type="EMBL" id="KKM73584.1"/>
    </source>
</evidence>
<name>A0A0F9JUU9_9ZZZZ</name>
<dbReference type="EMBL" id="LAZR01009279">
    <property type="protein sequence ID" value="KKM73584.1"/>
    <property type="molecule type" value="Genomic_DNA"/>
</dbReference>
<proteinExistence type="predicted"/>